<keyword evidence="12 15" id="KW-0503">Monooxygenase</keyword>
<keyword evidence="8" id="KW-0256">Endoplasmic reticulum</keyword>
<comment type="cofactor">
    <cofactor evidence="1 14">
        <name>heme</name>
        <dbReference type="ChEBI" id="CHEBI:30413"/>
    </cofactor>
</comment>
<evidence type="ECO:0000313" key="17">
    <source>
        <dbReference type="Proteomes" id="UP001652621"/>
    </source>
</evidence>
<dbReference type="FunFam" id="1.10.630.10:FF:000182">
    <property type="entry name" value="Cytochrome P450 3A4"/>
    <property type="match status" value="1"/>
</dbReference>
<evidence type="ECO:0000256" key="5">
    <source>
        <dbReference type="ARBA" id="ARBA00010617"/>
    </source>
</evidence>
<keyword evidence="13 16" id="KW-0472">Membrane</keyword>
<keyword evidence="10 15" id="KW-0560">Oxidoreductase</keyword>
<dbReference type="GeneID" id="101891407"/>
<dbReference type="Gene3D" id="1.10.630.10">
    <property type="entry name" value="Cytochrome P450"/>
    <property type="match status" value="1"/>
</dbReference>
<organism evidence="17 18">
    <name type="scientific">Musca domestica</name>
    <name type="common">House fly</name>
    <dbReference type="NCBI Taxonomy" id="7370"/>
    <lineage>
        <taxon>Eukaryota</taxon>
        <taxon>Metazoa</taxon>
        <taxon>Ecdysozoa</taxon>
        <taxon>Arthropoda</taxon>
        <taxon>Hexapoda</taxon>
        <taxon>Insecta</taxon>
        <taxon>Pterygota</taxon>
        <taxon>Neoptera</taxon>
        <taxon>Endopterygota</taxon>
        <taxon>Diptera</taxon>
        <taxon>Brachycera</taxon>
        <taxon>Muscomorpha</taxon>
        <taxon>Muscoidea</taxon>
        <taxon>Muscidae</taxon>
        <taxon>Musca</taxon>
    </lineage>
</organism>
<protein>
    <submittedName>
        <fullName evidence="18">Probable cytochrome P450 28d1</fullName>
    </submittedName>
</protein>
<feature type="binding site" description="axial binding residue" evidence="14">
    <location>
        <position position="447"/>
    </location>
    <ligand>
        <name>heme</name>
        <dbReference type="ChEBI" id="CHEBI:30413"/>
    </ligand>
    <ligandPart>
        <name>Fe</name>
        <dbReference type="ChEBI" id="CHEBI:18248"/>
    </ligandPart>
</feature>
<evidence type="ECO:0000256" key="3">
    <source>
        <dbReference type="ARBA" id="ARBA00004174"/>
    </source>
</evidence>
<dbReference type="AlphaFoldDB" id="A0A9J7DIK1"/>
<name>A0A9J7DIK1_MUSDO</name>
<evidence type="ECO:0000256" key="10">
    <source>
        <dbReference type="ARBA" id="ARBA00023002"/>
    </source>
</evidence>
<dbReference type="PANTHER" id="PTHR24292:SF84">
    <property type="entry name" value="CYTOCHROME P450 28A5-RELATED"/>
    <property type="match status" value="1"/>
</dbReference>
<accession>A0A9J7DIK1</accession>
<comment type="similarity">
    <text evidence="5 15">Belongs to the cytochrome P450 family.</text>
</comment>
<dbReference type="VEuPathDB" id="VectorBase:MDOMA2_010642"/>
<evidence type="ECO:0000256" key="7">
    <source>
        <dbReference type="ARBA" id="ARBA00022723"/>
    </source>
</evidence>
<evidence type="ECO:0000256" key="12">
    <source>
        <dbReference type="ARBA" id="ARBA00023033"/>
    </source>
</evidence>
<evidence type="ECO:0000256" key="13">
    <source>
        <dbReference type="ARBA" id="ARBA00023136"/>
    </source>
</evidence>
<dbReference type="PRINTS" id="PR00463">
    <property type="entry name" value="EP450I"/>
</dbReference>
<dbReference type="InterPro" id="IPR002401">
    <property type="entry name" value="Cyt_P450_E_grp-I"/>
</dbReference>
<dbReference type="GO" id="GO:0016705">
    <property type="term" value="F:oxidoreductase activity, acting on paired donors, with incorporation or reduction of molecular oxygen"/>
    <property type="evidence" value="ECO:0007669"/>
    <property type="project" value="InterPro"/>
</dbReference>
<dbReference type="InterPro" id="IPR050476">
    <property type="entry name" value="Insect_CytP450_Detox"/>
</dbReference>
<dbReference type="GO" id="GO:0005789">
    <property type="term" value="C:endoplasmic reticulum membrane"/>
    <property type="evidence" value="ECO:0007669"/>
    <property type="project" value="UniProtKB-SubCell"/>
</dbReference>
<dbReference type="GO" id="GO:0004497">
    <property type="term" value="F:monooxygenase activity"/>
    <property type="evidence" value="ECO:0007669"/>
    <property type="project" value="UniProtKB-KW"/>
</dbReference>
<dbReference type="PROSITE" id="PS00086">
    <property type="entry name" value="CYTOCHROME_P450"/>
    <property type="match status" value="1"/>
</dbReference>
<feature type="transmembrane region" description="Helical" evidence="16">
    <location>
        <begin position="6"/>
        <end position="24"/>
    </location>
</feature>
<keyword evidence="7 14" id="KW-0479">Metal-binding</keyword>
<evidence type="ECO:0000256" key="9">
    <source>
        <dbReference type="ARBA" id="ARBA00022848"/>
    </source>
</evidence>
<dbReference type="OrthoDB" id="2789670at2759"/>
<keyword evidence="11 14" id="KW-0408">Iron</keyword>
<sequence>MITTILWLICFNLILLYMFLVWNFDYWKKRGVNGPRPKPFVGNFPSVFTQKRHIAFDIQEIYEQYKATDNYVGIFNCRTPLLMITSTDLIKQILVKDFQNFRDNEVSTMVDENSDFTLANNPTAMKGDEWVERRAEIVPGLAVPRLKSGFSVTSKICKKLVSYIERENKKTGSMTIFDINDLTLRLSCEIVTDSILGQKADAFSNNKPPAMVDHIKSYSEQSFIHIIYMVLTGLVPALKKYKKLRFVRKPIEKFFIRFIHNSFKKRQQHKEQRNRSDFLNYLLQLHESKRLKVEELTGHALSVLLDGYVTISQVISHCLLLLARDPARQRMLFKEIIEKLGEGSDFETVSNLEYLNACIHETIRIFPPLTFMVKVCTKPAELKNKKDEVLKIAQGTAILLPIHAILNDSALYTQPGNFIPERFLHGNLKRCKDKGLYLAFSNGPRSCLGMNFSLIQIKAALVEIIRNFEVIINPKTRSNNEYNPIHLQSQLEGDIWLEFKTIK</sequence>
<dbReference type="RefSeq" id="XP_019892559.1">
    <property type="nucleotide sequence ID" value="XM_020037000.1"/>
</dbReference>
<keyword evidence="6 14" id="KW-0349">Heme</keyword>
<comment type="function">
    <text evidence="2">May be involved in the metabolism of insect hormones and in the breakdown of synthetic insecticides.</text>
</comment>
<dbReference type="InterPro" id="IPR001128">
    <property type="entry name" value="Cyt_P450"/>
</dbReference>
<evidence type="ECO:0000256" key="15">
    <source>
        <dbReference type="RuleBase" id="RU000461"/>
    </source>
</evidence>
<dbReference type="SUPFAM" id="SSF48264">
    <property type="entry name" value="Cytochrome P450"/>
    <property type="match status" value="1"/>
</dbReference>
<reference evidence="18" key="1">
    <citation type="submission" date="2025-08" db="UniProtKB">
        <authorList>
            <consortium name="RefSeq"/>
        </authorList>
    </citation>
    <scope>IDENTIFICATION</scope>
    <source>
        <strain evidence="18">Aabys</strain>
        <tissue evidence="18">Whole body</tissue>
    </source>
</reference>
<dbReference type="Pfam" id="PF00067">
    <property type="entry name" value="p450"/>
    <property type="match status" value="1"/>
</dbReference>
<keyword evidence="9" id="KW-0492">Microsome</keyword>
<dbReference type="Proteomes" id="UP001652621">
    <property type="component" value="Unplaced"/>
</dbReference>
<evidence type="ECO:0000256" key="4">
    <source>
        <dbReference type="ARBA" id="ARBA00004406"/>
    </source>
</evidence>
<evidence type="ECO:0000256" key="2">
    <source>
        <dbReference type="ARBA" id="ARBA00003690"/>
    </source>
</evidence>
<dbReference type="PRINTS" id="PR00385">
    <property type="entry name" value="P450"/>
</dbReference>
<keyword evidence="16" id="KW-0812">Transmembrane</keyword>
<keyword evidence="17" id="KW-1185">Reference proteome</keyword>
<evidence type="ECO:0000313" key="18">
    <source>
        <dbReference type="RefSeq" id="XP_019892559.1"/>
    </source>
</evidence>
<gene>
    <name evidence="18" type="primary">LOC101891407</name>
</gene>
<dbReference type="CDD" id="cd11056">
    <property type="entry name" value="CYP6-like"/>
    <property type="match status" value="1"/>
</dbReference>
<proteinExistence type="inferred from homology"/>
<dbReference type="PANTHER" id="PTHR24292">
    <property type="entry name" value="CYTOCHROME P450"/>
    <property type="match status" value="1"/>
</dbReference>
<dbReference type="KEGG" id="mde:101891407"/>
<comment type="subcellular location">
    <subcellularLocation>
        <location evidence="4">Endoplasmic reticulum membrane</location>
        <topology evidence="4">Peripheral membrane protein</topology>
    </subcellularLocation>
    <subcellularLocation>
        <location evidence="3">Microsome membrane</location>
        <topology evidence="3">Peripheral membrane protein</topology>
    </subcellularLocation>
</comment>
<evidence type="ECO:0000256" key="11">
    <source>
        <dbReference type="ARBA" id="ARBA00023004"/>
    </source>
</evidence>
<evidence type="ECO:0000256" key="14">
    <source>
        <dbReference type="PIRSR" id="PIRSR602401-1"/>
    </source>
</evidence>
<dbReference type="InterPro" id="IPR017972">
    <property type="entry name" value="Cyt_P450_CS"/>
</dbReference>
<dbReference type="GO" id="GO:0020037">
    <property type="term" value="F:heme binding"/>
    <property type="evidence" value="ECO:0007669"/>
    <property type="project" value="InterPro"/>
</dbReference>
<keyword evidence="16" id="KW-1133">Transmembrane helix</keyword>
<dbReference type="GO" id="GO:0005506">
    <property type="term" value="F:iron ion binding"/>
    <property type="evidence" value="ECO:0007669"/>
    <property type="project" value="InterPro"/>
</dbReference>
<evidence type="ECO:0000256" key="8">
    <source>
        <dbReference type="ARBA" id="ARBA00022824"/>
    </source>
</evidence>
<evidence type="ECO:0000256" key="6">
    <source>
        <dbReference type="ARBA" id="ARBA00022617"/>
    </source>
</evidence>
<evidence type="ECO:0000256" key="16">
    <source>
        <dbReference type="SAM" id="Phobius"/>
    </source>
</evidence>
<dbReference type="InterPro" id="IPR036396">
    <property type="entry name" value="Cyt_P450_sf"/>
</dbReference>
<evidence type="ECO:0000256" key="1">
    <source>
        <dbReference type="ARBA" id="ARBA00001971"/>
    </source>
</evidence>